<comment type="caution">
    <text evidence="11">The sequence shown here is derived from an EMBL/GenBank/DDBJ whole genome shotgun (WGS) entry which is preliminary data.</text>
</comment>
<dbReference type="SUPFAM" id="SSF63411">
    <property type="entry name" value="LuxS/MPP-like metallohydrolase"/>
    <property type="match status" value="4"/>
</dbReference>
<dbReference type="Gene3D" id="3.30.830.10">
    <property type="entry name" value="Metalloenzyme, LuxS/M16 peptidase-like"/>
    <property type="match status" value="4"/>
</dbReference>
<dbReference type="Pfam" id="PF00675">
    <property type="entry name" value="Peptidase_M16"/>
    <property type="match status" value="1"/>
</dbReference>
<dbReference type="InterPro" id="IPR007863">
    <property type="entry name" value="Peptidase_M16_C"/>
</dbReference>
<proteinExistence type="inferred from homology"/>
<keyword evidence="7" id="KW-0482">Metalloprotease</keyword>
<dbReference type="InterPro" id="IPR001431">
    <property type="entry name" value="Pept_M16_Zn_BS"/>
</dbReference>
<evidence type="ECO:0000256" key="6">
    <source>
        <dbReference type="ARBA" id="ARBA00022833"/>
    </source>
</evidence>
<gene>
    <name evidence="11" type="ORF">PbJCM13498_40610</name>
</gene>
<dbReference type="GO" id="GO:0004222">
    <property type="term" value="F:metalloendopeptidase activity"/>
    <property type="evidence" value="ECO:0007669"/>
    <property type="project" value="InterPro"/>
</dbReference>
<dbReference type="PANTHER" id="PTHR43690:SF34">
    <property type="entry name" value="ZINC PROTEASE PQQL-LIKE"/>
    <property type="match status" value="1"/>
</dbReference>
<dbReference type="InterPro" id="IPR011765">
    <property type="entry name" value="Pept_M16_N"/>
</dbReference>
<dbReference type="PANTHER" id="PTHR43690">
    <property type="entry name" value="NARDILYSIN"/>
    <property type="match status" value="1"/>
</dbReference>
<keyword evidence="6" id="KW-0862">Zinc</keyword>
<dbReference type="InterPro" id="IPR011249">
    <property type="entry name" value="Metalloenz_LuxS/M16"/>
</dbReference>
<dbReference type="Proteomes" id="UP000391834">
    <property type="component" value="Unassembled WGS sequence"/>
</dbReference>
<evidence type="ECO:0000313" key="12">
    <source>
        <dbReference type="Proteomes" id="UP000391834"/>
    </source>
</evidence>
<comment type="cofactor">
    <cofactor evidence="1">
        <name>Zn(2+)</name>
        <dbReference type="ChEBI" id="CHEBI:29105"/>
    </cofactor>
</comment>
<name>A0A5M4B5U5_9BACT</name>
<feature type="domain" description="Peptidase M16 C-terminal" evidence="10">
    <location>
        <begin position="721"/>
        <end position="886"/>
    </location>
</feature>
<keyword evidence="5" id="KW-0378">Hydrolase</keyword>
<keyword evidence="4" id="KW-0479">Metal-binding</keyword>
<keyword evidence="12" id="KW-1185">Reference proteome</keyword>
<accession>A0A5M4B5U5</accession>
<dbReference type="AlphaFoldDB" id="A0A5M4B5U5"/>
<evidence type="ECO:0000256" key="8">
    <source>
        <dbReference type="RuleBase" id="RU004447"/>
    </source>
</evidence>
<evidence type="ECO:0000313" key="11">
    <source>
        <dbReference type="EMBL" id="GET35198.1"/>
    </source>
</evidence>
<evidence type="ECO:0000256" key="7">
    <source>
        <dbReference type="ARBA" id="ARBA00023049"/>
    </source>
</evidence>
<evidence type="ECO:0000259" key="9">
    <source>
        <dbReference type="Pfam" id="PF00675"/>
    </source>
</evidence>
<evidence type="ECO:0000256" key="2">
    <source>
        <dbReference type="ARBA" id="ARBA00007261"/>
    </source>
</evidence>
<evidence type="ECO:0000259" key="10">
    <source>
        <dbReference type="Pfam" id="PF05193"/>
    </source>
</evidence>
<sequence>MLIYKKFIRMIMKEDNVQNIRWNLFRRLVFFVLGGILLITGNAKGQTTDGGFLPTDSCVKIGHLPNGFTYYIRRNTEPKDRVTMYLVNKVGSILEDEGQRGLAHFMEHMSFNGTTHFPKNELVDYLQKAGVRFGGDLNAYTNFDETVYELPIPADDPTLLHNGFQIMRDWAQDATLSPVEIEKERGVILEEKRLRDGVQQRLRDRYFPIVLNGSKYAYRVPIGLESIIKDFKYETLRRFYKDWYRPDLQALIVVGDIDVQETEKMIVDMFSDLKMPAKPRERKIYTIPLLNKNQFFSATDKELQTETIEVLVKHPEEIIKSDDDFRKALILSLLNRMLGSRYYELSQQANPPFIQAGADITSFIANLEVADAQVSVKPGEEEKGFKALWTEIERIRKFGFTKTELERAKSDLLMAYESSYKEKDKTPSDTYVKEYMDNFLKGNAIPGIDFEYQFVKKALPHFTVDDVNRIMKTYFNTVTNRDILVMAPETSKGKLPSQTDVEQWMKEVADSALTPYKDSVSGQTLLPKKITGGKIVSERELKELGITELKLSNGLKVLLKPTDFKDDEISFFAYSPGGTSLSGDKDFESADAAARLVNNSGLGNFNAIELSKFLNGKRVNVSPFMSERFEGLQGQMSPKDMKTAFQMMYGYFEEPRADSVVFTGLLSKEKAILENRSNNPTLVFRDSVSAILGNYNIRRTGPSVKKLDEINISKAFSIYKERFADASDFTFVFVGSFKVDSIKPFVAKYLGALPQLNRKEQACNLNIHFPSGRIKKEIFSGIDNRSTVELVFSGKYNYTTLENTRMNALSRILTIRLTEDLREKESGVYGVGAYAHYSKYPENRYSLFISFSCKPGNVQKLIDETLKQVKELEKEGPSLVDVNKFKAERTRQLEVSLKSNDFWLNYLGQKCLDNAPLDDVLTYSELVNSVKPKDVRKVARDYLSGKNFIQIVLYPKQASN</sequence>
<protein>
    <submittedName>
        <fullName evidence="11">Peptidase M16</fullName>
    </submittedName>
</protein>
<dbReference type="GO" id="GO:0006508">
    <property type="term" value="P:proteolysis"/>
    <property type="evidence" value="ECO:0007669"/>
    <property type="project" value="UniProtKB-KW"/>
</dbReference>
<evidence type="ECO:0000256" key="1">
    <source>
        <dbReference type="ARBA" id="ARBA00001947"/>
    </source>
</evidence>
<evidence type="ECO:0000256" key="3">
    <source>
        <dbReference type="ARBA" id="ARBA00022670"/>
    </source>
</evidence>
<dbReference type="EMBL" id="BLAX01000001">
    <property type="protein sequence ID" value="GET35198.1"/>
    <property type="molecule type" value="Genomic_DNA"/>
</dbReference>
<dbReference type="Pfam" id="PF05193">
    <property type="entry name" value="Peptidase_M16_C"/>
    <property type="match status" value="2"/>
</dbReference>
<dbReference type="InterPro" id="IPR050626">
    <property type="entry name" value="Peptidase_M16"/>
</dbReference>
<reference evidence="11 12" key="1">
    <citation type="submission" date="2019-10" db="EMBL/GenBank/DDBJ databases">
        <title>Prolixibacter strains distinguished by the presence of nitrate reductase genes were adept at nitrate-dependent anaerobic corrosion of metallic iron and carbon steel.</title>
        <authorList>
            <person name="Iino T."/>
            <person name="Shono N."/>
            <person name="Ito K."/>
            <person name="Nakamura R."/>
            <person name="Sueoka K."/>
            <person name="Harayama S."/>
            <person name="Ohkuma M."/>
        </authorList>
    </citation>
    <scope>NUCLEOTIDE SEQUENCE [LARGE SCALE GENOMIC DNA]</scope>
    <source>
        <strain evidence="11 12">JCM 13498</strain>
    </source>
</reference>
<feature type="domain" description="Peptidase M16 C-terminal" evidence="10">
    <location>
        <begin position="231"/>
        <end position="410"/>
    </location>
</feature>
<dbReference type="PROSITE" id="PS00143">
    <property type="entry name" value="INSULINASE"/>
    <property type="match status" value="1"/>
</dbReference>
<keyword evidence="3" id="KW-0645">Protease</keyword>
<organism evidence="11 12">
    <name type="scientific">Prolixibacter bellariivorans</name>
    <dbReference type="NCBI Taxonomy" id="314319"/>
    <lineage>
        <taxon>Bacteria</taxon>
        <taxon>Pseudomonadati</taxon>
        <taxon>Bacteroidota</taxon>
        <taxon>Bacteroidia</taxon>
        <taxon>Marinilabiliales</taxon>
        <taxon>Prolixibacteraceae</taxon>
        <taxon>Prolixibacter</taxon>
    </lineage>
</organism>
<feature type="domain" description="Peptidase M16 N-terminal" evidence="9">
    <location>
        <begin position="74"/>
        <end position="191"/>
    </location>
</feature>
<comment type="similarity">
    <text evidence="2 8">Belongs to the peptidase M16 family.</text>
</comment>
<evidence type="ECO:0000256" key="4">
    <source>
        <dbReference type="ARBA" id="ARBA00022723"/>
    </source>
</evidence>
<evidence type="ECO:0000256" key="5">
    <source>
        <dbReference type="ARBA" id="ARBA00022801"/>
    </source>
</evidence>
<dbReference type="GO" id="GO:0046872">
    <property type="term" value="F:metal ion binding"/>
    <property type="evidence" value="ECO:0007669"/>
    <property type="project" value="UniProtKB-KW"/>
</dbReference>